<accession>A1T0X1</accession>
<dbReference type="Gene3D" id="2.40.50.100">
    <property type="match status" value="1"/>
</dbReference>
<dbReference type="PANTHER" id="PTHR30469">
    <property type="entry name" value="MULTIDRUG RESISTANCE PROTEIN MDTA"/>
    <property type="match status" value="1"/>
</dbReference>
<evidence type="ECO:0000313" key="8">
    <source>
        <dbReference type="EMBL" id="ABM05386.1"/>
    </source>
</evidence>
<evidence type="ECO:0000259" key="6">
    <source>
        <dbReference type="Pfam" id="PF25954"/>
    </source>
</evidence>
<feature type="domain" description="Multidrug resistance protein MdtA-like barrel-sandwich hybrid" evidence="5">
    <location>
        <begin position="61"/>
        <end position="205"/>
    </location>
</feature>
<feature type="domain" description="Multidrug resistance protein MdtA-like C-terminal permuted SH3" evidence="7">
    <location>
        <begin position="310"/>
        <end position="364"/>
    </location>
</feature>
<dbReference type="HOGENOM" id="CLU_018816_14_1_6"/>
<comment type="similarity">
    <text evidence="2">Belongs to the membrane fusion protein (MFP) (TC 8.A.1) family.</text>
</comment>
<dbReference type="Proteomes" id="UP000000639">
    <property type="component" value="Chromosome"/>
</dbReference>
<organism evidence="8 9">
    <name type="scientific">Psychromonas ingrahamii (strain DSM 17664 / CCUG 51855 / 37)</name>
    <dbReference type="NCBI Taxonomy" id="357804"/>
    <lineage>
        <taxon>Bacteria</taxon>
        <taxon>Pseudomonadati</taxon>
        <taxon>Pseudomonadota</taxon>
        <taxon>Gammaproteobacteria</taxon>
        <taxon>Alteromonadales</taxon>
        <taxon>Psychromonadaceae</taxon>
        <taxon>Psychromonas</taxon>
    </lineage>
</organism>
<dbReference type="Gene3D" id="1.10.287.470">
    <property type="entry name" value="Helix hairpin bin"/>
    <property type="match status" value="1"/>
</dbReference>
<evidence type="ECO:0000313" key="9">
    <source>
        <dbReference type="Proteomes" id="UP000000639"/>
    </source>
</evidence>
<dbReference type="KEGG" id="pin:Ping_3711"/>
<keyword evidence="4" id="KW-1133">Transmembrane helix</keyword>
<dbReference type="GO" id="GO:1990281">
    <property type="term" value="C:efflux pump complex"/>
    <property type="evidence" value="ECO:0007669"/>
    <property type="project" value="TreeGrafter"/>
</dbReference>
<dbReference type="EMBL" id="CP000510">
    <property type="protein sequence ID" value="ABM05386.1"/>
    <property type="molecule type" value="Genomic_DNA"/>
</dbReference>
<evidence type="ECO:0000256" key="1">
    <source>
        <dbReference type="ARBA" id="ARBA00004196"/>
    </source>
</evidence>
<keyword evidence="4" id="KW-0472">Membrane</keyword>
<comment type="subcellular location">
    <subcellularLocation>
        <location evidence="1">Cell envelope</location>
    </subcellularLocation>
</comment>
<dbReference type="NCBIfam" id="TIGR01730">
    <property type="entry name" value="RND_mfp"/>
    <property type="match status" value="1"/>
</dbReference>
<dbReference type="AlphaFoldDB" id="A1T0X1"/>
<keyword evidence="4" id="KW-0812">Transmembrane</keyword>
<dbReference type="SUPFAM" id="SSF111369">
    <property type="entry name" value="HlyD-like secretion proteins"/>
    <property type="match status" value="1"/>
</dbReference>
<dbReference type="OrthoDB" id="266524at2"/>
<dbReference type="Pfam" id="PF25917">
    <property type="entry name" value="BSH_RND"/>
    <property type="match status" value="1"/>
</dbReference>
<gene>
    <name evidence="8" type="ordered locus">Ping_3711</name>
</gene>
<dbReference type="InterPro" id="IPR058625">
    <property type="entry name" value="MdtA-like_BSH"/>
</dbReference>
<protein>
    <submittedName>
        <fullName evidence="8">Efflux transporter, RND family, MFP subunit</fullName>
    </submittedName>
</protein>
<feature type="domain" description="CusB-like beta-barrel" evidence="6">
    <location>
        <begin position="227"/>
        <end position="301"/>
    </location>
</feature>
<dbReference type="Pfam" id="PF25967">
    <property type="entry name" value="RND-MFP_C"/>
    <property type="match status" value="1"/>
</dbReference>
<dbReference type="InterPro" id="IPR058792">
    <property type="entry name" value="Beta-barrel_RND_2"/>
</dbReference>
<dbReference type="Gene3D" id="2.40.30.170">
    <property type="match status" value="1"/>
</dbReference>
<dbReference type="eggNOG" id="COG0845">
    <property type="taxonomic scope" value="Bacteria"/>
</dbReference>
<dbReference type="PANTHER" id="PTHR30469:SF15">
    <property type="entry name" value="HLYD FAMILY OF SECRETION PROTEINS"/>
    <property type="match status" value="1"/>
</dbReference>
<dbReference type="Gene3D" id="2.40.420.20">
    <property type="match status" value="1"/>
</dbReference>
<keyword evidence="9" id="KW-1185">Reference proteome</keyword>
<dbReference type="InterPro" id="IPR058627">
    <property type="entry name" value="MdtA-like_C"/>
</dbReference>
<evidence type="ECO:0000259" key="7">
    <source>
        <dbReference type="Pfam" id="PF25967"/>
    </source>
</evidence>
<evidence type="ECO:0000256" key="2">
    <source>
        <dbReference type="ARBA" id="ARBA00009477"/>
    </source>
</evidence>
<reference evidence="8 9" key="1">
    <citation type="submission" date="2007-01" db="EMBL/GenBank/DDBJ databases">
        <title>Complete sequence of Psychromonas ingrahamii 37.</title>
        <authorList>
            <consortium name="US DOE Joint Genome Institute"/>
            <person name="Copeland A."/>
            <person name="Lucas S."/>
            <person name="Lapidus A."/>
            <person name="Barry K."/>
            <person name="Detter J.C."/>
            <person name="Glavina del Rio T."/>
            <person name="Hammon N."/>
            <person name="Israni S."/>
            <person name="Dalin E."/>
            <person name="Tice H."/>
            <person name="Pitluck S."/>
            <person name="Thompson L.S."/>
            <person name="Brettin T."/>
            <person name="Bruce D."/>
            <person name="Han C."/>
            <person name="Tapia R."/>
            <person name="Schmutz J."/>
            <person name="Larimer F."/>
            <person name="Land M."/>
            <person name="Hauser L."/>
            <person name="Kyrpides N."/>
            <person name="Ivanova N."/>
            <person name="Staley J."/>
            <person name="Richardson P."/>
        </authorList>
    </citation>
    <scope>NUCLEOTIDE SEQUENCE [LARGE SCALE GENOMIC DNA]</scope>
    <source>
        <strain evidence="8 9">37</strain>
    </source>
</reference>
<sequence>MLKKHRLLIITMLIIVAIAVLIVYLKRSRPIAVVVQEVTKGEVLATITNTRAGTLKACQRARLSPSIGGQIESLLVKEGDLVKSGQLLLEIWNDDLQAQVTLAEYESEISAALVREACIIGDLAKREAYRLRTLFKKNMVSAESVDQAESAANAKLAACEAAHTSVKVSQSKIDATRAALARTRLNAPFNGRVAEVNGEVGEYLTPSPIGVATLPAIDLIDYSCLYVSAPIDEVDAPQIRPKMPARVSLDAFAGKTFAGRVRRVADYVLDLEKQSRTVEIEVEFINLDNIGNMLPGYSADAEVILDQRDNVLRIPTAALFDRNQVLILKEDGLLEQRKIKIGISNWHYTEVLDGLAAGELLVTSIEREGVEEGARAVVDNKDD</sequence>
<dbReference type="Pfam" id="PF25954">
    <property type="entry name" value="Beta-barrel_RND_2"/>
    <property type="match status" value="1"/>
</dbReference>
<dbReference type="RefSeq" id="WP_011771934.1">
    <property type="nucleotide sequence ID" value="NC_008709.1"/>
</dbReference>
<proteinExistence type="inferred from homology"/>
<evidence type="ECO:0000259" key="5">
    <source>
        <dbReference type="Pfam" id="PF25917"/>
    </source>
</evidence>
<dbReference type="GO" id="GO:0015562">
    <property type="term" value="F:efflux transmembrane transporter activity"/>
    <property type="evidence" value="ECO:0007669"/>
    <property type="project" value="TreeGrafter"/>
</dbReference>
<dbReference type="STRING" id="357804.Ping_3711"/>
<keyword evidence="3" id="KW-0813">Transport</keyword>
<feature type="transmembrane region" description="Helical" evidence="4">
    <location>
        <begin position="7"/>
        <end position="25"/>
    </location>
</feature>
<evidence type="ECO:0000256" key="4">
    <source>
        <dbReference type="SAM" id="Phobius"/>
    </source>
</evidence>
<dbReference type="InterPro" id="IPR006143">
    <property type="entry name" value="RND_pump_MFP"/>
</dbReference>
<name>A1T0X1_PSYIN</name>
<evidence type="ECO:0000256" key="3">
    <source>
        <dbReference type="ARBA" id="ARBA00022448"/>
    </source>
</evidence>